<name>A0A2K9NW20_BACTC</name>
<dbReference type="EMBL" id="CP025704">
    <property type="protein sequence ID" value="AUN99707.1"/>
    <property type="molecule type" value="Genomic_DNA"/>
</dbReference>
<dbReference type="KEGG" id="bsto:C0V70_16655"/>
<dbReference type="InterPro" id="IPR011250">
    <property type="entry name" value="OMP/PagP_B-barrel"/>
</dbReference>
<dbReference type="Proteomes" id="UP000235584">
    <property type="component" value="Chromosome"/>
</dbReference>
<dbReference type="Gene3D" id="2.40.160.20">
    <property type="match status" value="1"/>
</dbReference>
<dbReference type="SUPFAM" id="SSF56925">
    <property type="entry name" value="OMPA-like"/>
    <property type="match status" value="1"/>
</dbReference>
<proteinExistence type="predicted"/>
<dbReference type="Pfam" id="PF13505">
    <property type="entry name" value="OMP_b-brl"/>
    <property type="match status" value="1"/>
</dbReference>
<dbReference type="OrthoDB" id="5760633at2"/>
<keyword evidence="1" id="KW-0732">Signal</keyword>
<gene>
    <name evidence="2" type="ORF">C0V70_16655</name>
</gene>
<accession>A0A2K9NW20</accession>
<organism evidence="2 3">
    <name type="scientific">Bacteriovorax stolpii</name>
    <name type="common">Bdellovibrio stolpii</name>
    <dbReference type="NCBI Taxonomy" id="960"/>
    <lineage>
        <taxon>Bacteria</taxon>
        <taxon>Pseudomonadati</taxon>
        <taxon>Bdellovibrionota</taxon>
        <taxon>Bacteriovoracia</taxon>
        <taxon>Bacteriovoracales</taxon>
        <taxon>Bacteriovoracaceae</taxon>
        <taxon>Bacteriovorax</taxon>
    </lineage>
</organism>
<dbReference type="InterPro" id="IPR027385">
    <property type="entry name" value="Beta-barrel_OMP"/>
</dbReference>
<keyword evidence="3" id="KW-1185">Reference proteome</keyword>
<sequence>MKRLGLLAVLAIISTNAFAEGQVFYRYGLSNLNTSRGGQTFTDTGGANGKNDDKSGHGLGAGLDIKLMNCPLFESNSLLGEIFVDYNRFSNKKVANAIDVVVSSDSSKKEVSVSELAVVVAPKYRFDGLGKFRPWIIPAGLAFMVNSPPSNTTNYLDIGYHAGVGAEYMIVKELSLGLDYRYTMGSGDPQLKVKYSSFGANLGINF</sequence>
<evidence type="ECO:0000313" key="3">
    <source>
        <dbReference type="Proteomes" id="UP000235584"/>
    </source>
</evidence>
<reference evidence="2 3" key="1">
    <citation type="submission" date="2018-01" db="EMBL/GenBank/DDBJ databases">
        <title>Complete genome sequence of Bacteriovorax stolpii DSM12778.</title>
        <authorList>
            <person name="Tang B."/>
            <person name="Chang J."/>
        </authorList>
    </citation>
    <scope>NUCLEOTIDE SEQUENCE [LARGE SCALE GENOMIC DNA]</scope>
    <source>
        <strain evidence="2 3">DSM 12778</strain>
    </source>
</reference>
<protein>
    <submittedName>
        <fullName evidence="2">Uncharacterized protein</fullName>
    </submittedName>
</protein>
<dbReference type="RefSeq" id="WP_102244998.1">
    <property type="nucleotide sequence ID" value="NZ_CP025704.1"/>
</dbReference>
<evidence type="ECO:0000256" key="1">
    <source>
        <dbReference type="ARBA" id="ARBA00022729"/>
    </source>
</evidence>
<dbReference type="AlphaFoldDB" id="A0A2K9NW20"/>
<evidence type="ECO:0000313" key="2">
    <source>
        <dbReference type="EMBL" id="AUN99707.1"/>
    </source>
</evidence>